<dbReference type="Proteomes" id="UP000789901">
    <property type="component" value="Unassembled WGS sequence"/>
</dbReference>
<feature type="non-terminal residue" evidence="2">
    <location>
        <position position="97"/>
    </location>
</feature>
<reference evidence="2 3" key="1">
    <citation type="submission" date="2021-06" db="EMBL/GenBank/DDBJ databases">
        <authorList>
            <person name="Kallberg Y."/>
            <person name="Tangrot J."/>
            <person name="Rosling A."/>
        </authorList>
    </citation>
    <scope>NUCLEOTIDE SEQUENCE [LARGE SCALE GENOMIC DNA]</scope>
    <source>
        <strain evidence="2 3">120-4 pot B 10/14</strain>
    </source>
</reference>
<gene>
    <name evidence="2" type="ORF">GMARGA_LOCUS30375</name>
</gene>
<dbReference type="EMBL" id="CAJVQB010042671">
    <property type="protein sequence ID" value="CAG8830589.1"/>
    <property type="molecule type" value="Genomic_DNA"/>
</dbReference>
<keyword evidence="3" id="KW-1185">Reference proteome</keyword>
<evidence type="ECO:0000256" key="1">
    <source>
        <dbReference type="SAM" id="Coils"/>
    </source>
</evidence>
<sequence>MPRTRKNTHSDNLILNDDLVRFFTGHIAFLQRKLRRTEAFFRENGITGKDLEAKLSTLKTIIEERDQFRERINQLQNTQMIASRIIDELNDEKRQFL</sequence>
<accession>A0ABN7WGM1</accession>
<evidence type="ECO:0000313" key="2">
    <source>
        <dbReference type="EMBL" id="CAG8830589.1"/>
    </source>
</evidence>
<keyword evidence="1" id="KW-0175">Coiled coil</keyword>
<protein>
    <submittedName>
        <fullName evidence="2">959_t:CDS:1</fullName>
    </submittedName>
</protein>
<proteinExistence type="predicted"/>
<name>A0ABN7WGM1_GIGMA</name>
<feature type="coiled-coil region" evidence="1">
    <location>
        <begin position="58"/>
        <end position="92"/>
    </location>
</feature>
<evidence type="ECO:0000313" key="3">
    <source>
        <dbReference type="Proteomes" id="UP000789901"/>
    </source>
</evidence>
<organism evidence="2 3">
    <name type="scientific">Gigaspora margarita</name>
    <dbReference type="NCBI Taxonomy" id="4874"/>
    <lineage>
        <taxon>Eukaryota</taxon>
        <taxon>Fungi</taxon>
        <taxon>Fungi incertae sedis</taxon>
        <taxon>Mucoromycota</taxon>
        <taxon>Glomeromycotina</taxon>
        <taxon>Glomeromycetes</taxon>
        <taxon>Diversisporales</taxon>
        <taxon>Gigasporaceae</taxon>
        <taxon>Gigaspora</taxon>
    </lineage>
</organism>
<comment type="caution">
    <text evidence="2">The sequence shown here is derived from an EMBL/GenBank/DDBJ whole genome shotgun (WGS) entry which is preliminary data.</text>
</comment>